<gene>
    <name evidence="9" type="ORF">HKW67_12335</name>
</gene>
<evidence type="ECO:0000256" key="3">
    <source>
        <dbReference type="ARBA" id="ARBA00022722"/>
    </source>
</evidence>
<proteinExistence type="inferred from homology"/>
<keyword evidence="5" id="KW-0378">Hydrolase</keyword>
<comment type="similarity">
    <text evidence="7">Belongs to the PINc/VapC protein family.</text>
</comment>
<organism evidence="9 10">
    <name type="scientific">Gemmatimonas groenlandica</name>
    <dbReference type="NCBI Taxonomy" id="2732249"/>
    <lineage>
        <taxon>Bacteria</taxon>
        <taxon>Pseudomonadati</taxon>
        <taxon>Gemmatimonadota</taxon>
        <taxon>Gemmatimonadia</taxon>
        <taxon>Gemmatimonadales</taxon>
        <taxon>Gemmatimonadaceae</taxon>
        <taxon>Gemmatimonas</taxon>
    </lineage>
</organism>
<dbReference type="Proteomes" id="UP000500938">
    <property type="component" value="Chromosome"/>
</dbReference>
<dbReference type="CDD" id="cd18747">
    <property type="entry name" value="PIN_VapC4-5_FitB-like"/>
    <property type="match status" value="1"/>
</dbReference>
<dbReference type="SUPFAM" id="SSF88723">
    <property type="entry name" value="PIN domain-like"/>
    <property type="match status" value="1"/>
</dbReference>
<dbReference type="GO" id="GO:0046872">
    <property type="term" value="F:metal ion binding"/>
    <property type="evidence" value="ECO:0007669"/>
    <property type="project" value="UniProtKB-KW"/>
</dbReference>
<evidence type="ECO:0000259" key="8">
    <source>
        <dbReference type="Pfam" id="PF01850"/>
    </source>
</evidence>
<dbReference type="EMBL" id="CP053085">
    <property type="protein sequence ID" value="QJR36239.1"/>
    <property type="molecule type" value="Genomic_DNA"/>
</dbReference>
<evidence type="ECO:0000256" key="2">
    <source>
        <dbReference type="ARBA" id="ARBA00022649"/>
    </source>
</evidence>
<dbReference type="GO" id="GO:0004518">
    <property type="term" value="F:nuclease activity"/>
    <property type="evidence" value="ECO:0007669"/>
    <property type="project" value="UniProtKB-KW"/>
</dbReference>
<dbReference type="Gene3D" id="3.40.50.1010">
    <property type="entry name" value="5'-nuclease"/>
    <property type="match status" value="1"/>
</dbReference>
<dbReference type="GO" id="GO:0016787">
    <property type="term" value="F:hydrolase activity"/>
    <property type="evidence" value="ECO:0007669"/>
    <property type="project" value="UniProtKB-KW"/>
</dbReference>
<evidence type="ECO:0000256" key="4">
    <source>
        <dbReference type="ARBA" id="ARBA00022723"/>
    </source>
</evidence>
<evidence type="ECO:0000256" key="7">
    <source>
        <dbReference type="ARBA" id="ARBA00038093"/>
    </source>
</evidence>
<evidence type="ECO:0000256" key="6">
    <source>
        <dbReference type="ARBA" id="ARBA00022842"/>
    </source>
</evidence>
<evidence type="ECO:0000313" key="9">
    <source>
        <dbReference type="EMBL" id="QJR36239.1"/>
    </source>
</evidence>
<keyword evidence="6" id="KW-0460">Magnesium</keyword>
<feature type="domain" description="PIN" evidence="8">
    <location>
        <begin position="5"/>
        <end position="129"/>
    </location>
</feature>
<evidence type="ECO:0000313" key="10">
    <source>
        <dbReference type="Proteomes" id="UP000500938"/>
    </source>
</evidence>
<dbReference type="RefSeq" id="WP_171225674.1">
    <property type="nucleotide sequence ID" value="NZ_CP053085.1"/>
</dbReference>
<sequence>MTLRYLLDTSIVSSPMSKLPNEHIVTRLEAYGHECAIAAPVWHELSYGCQLLPRGKRRAALETYLHEVVLASFPVLPYEESAARWHGHERARLEKLGRPAPFVDGQIAAIAFVNALVLVTANVKNFARFKGVDVLNWATGATV</sequence>
<keyword evidence="4" id="KW-0479">Metal-binding</keyword>
<dbReference type="AlphaFoldDB" id="A0A6M4IR31"/>
<dbReference type="InterPro" id="IPR029060">
    <property type="entry name" value="PIN-like_dom_sf"/>
</dbReference>
<evidence type="ECO:0000256" key="5">
    <source>
        <dbReference type="ARBA" id="ARBA00022801"/>
    </source>
</evidence>
<comment type="cofactor">
    <cofactor evidence="1">
        <name>Mg(2+)</name>
        <dbReference type="ChEBI" id="CHEBI:18420"/>
    </cofactor>
</comment>
<protein>
    <submittedName>
        <fullName evidence="9">Type II toxin-antitoxin system VapC family toxin</fullName>
    </submittedName>
</protein>
<keyword evidence="3" id="KW-0540">Nuclease</keyword>
<dbReference type="PANTHER" id="PTHR33653:SF1">
    <property type="entry name" value="RIBONUCLEASE VAPC2"/>
    <property type="match status" value="1"/>
</dbReference>
<keyword evidence="10" id="KW-1185">Reference proteome</keyword>
<dbReference type="Pfam" id="PF01850">
    <property type="entry name" value="PIN"/>
    <property type="match status" value="1"/>
</dbReference>
<dbReference type="InterPro" id="IPR002716">
    <property type="entry name" value="PIN_dom"/>
</dbReference>
<name>A0A6M4IR31_9BACT</name>
<dbReference type="KEGG" id="ggr:HKW67_12335"/>
<dbReference type="PANTHER" id="PTHR33653">
    <property type="entry name" value="RIBONUCLEASE VAPC2"/>
    <property type="match status" value="1"/>
</dbReference>
<accession>A0A6M4IR31</accession>
<keyword evidence="2" id="KW-1277">Toxin-antitoxin system</keyword>
<evidence type="ECO:0000256" key="1">
    <source>
        <dbReference type="ARBA" id="ARBA00001946"/>
    </source>
</evidence>
<reference evidence="9 10" key="1">
    <citation type="submission" date="2020-05" db="EMBL/GenBank/DDBJ databases">
        <title>Complete genome sequence of Gemmatimonas greenlandica TET16.</title>
        <authorList>
            <person name="Zeng Y."/>
        </authorList>
    </citation>
    <scope>NUCLEOTIDE SEQUENCE [LARGE SCALE GENOMIC DNA]</scope>
    <source>
        <strain evidence="9 10">TET16</strain>
    </source>
</reference>
<dbReference type="InterPro" id="IPR050556">
    <property type="entry name" value="Type_II_TA_system_RNase"/>
</dbReference>